<name>Q6NEP6_CORDI</name>
<dbReference type="HOGENOM" id="CLU_3078829_0_0_11"/>
<dbReference type="AlphaFoldDB" id="Q6NEP6"/>
<dbReference type="EMBL" id="BX248360">
    <property type="protein sequence ID" value="CAE50749.1"/>
    <property type="molecule type" value="Genomic_DNA"/>
</dbReference>
<keyword evidence="2" id="KW-1185">Reference proteome</keyword>
<accession>Q6NEP6</accession>
<dbReference type="KEGG" id="cdi:DIP2222"/>
<protein>
    <submittedName>
        <fullName evidence="1">Exported protein</fullName>
    </submittedName>
</protein>
<sequence>MLMMDMVASAVVIGHIAGATIVQPMATVRAASDPIIRDVIACLLFVWFCGGP</sequence>
<dbReference type="Proteomes" id="UP000002198">
    <property type="component" value="Chromosome"/>
</dbReference>
<evidence type="ECO:0000313" key="1">
    <source>
        <dbReference type="EMBL" id="CAE50749.1"/>
    </source>
</evidence>
<reference evidence="1 2" key="1">
    <citation type="journal article" date="2003" name="Nucleic Acids Res.">
        <title>The complete genome sequence and analysis of Corynebacterium diphtheriae NCTC13129.</title>
        <authorList>
            <person name="Cerdeno-Tarraga A.M."/>
            <person name="Efstratiou A."/>
            <person name="Dover L.G."/>
            <person name="Holden M.T.G."/>
            <person name="Pallen M."/>
            <person name="Bentley S.D."/>
            <person name="Besra G.S."/>
            <person name="Churcher C."/>
            <person name="James K.D."/>
            <person name="De Zoysa A."/>
            <person name="Chillingworth T."/>
            <person name="Cronin A."/>
            <person name="Dowd L."/>
            <person name="Feltwell T."/>
            <person name="Hamlin N."/>
            <person name="Holroyd S."/>
            <person name="Jagels K."/>
            <person name="Moule S."/>
            <person name="Quail M.A."/>
            <person name="Rabbinowitsch E."/>
            <person name="Rutherford K."/>
            <person name="Thomson N.R."/>
            <person name="Unwin L."/>
            <person name="Whitehead S."/>
            <person name="Barrell B.G.Parkhill.J."/>
        </authorList>
    </citation>
    <scope>NUCLEOTIDE SEQUENCE [LARGE SCALE GENOMIC DNA]</scope>
    <source>
        <strain evidence="2">ATCC 700971 / NCTC 13129 / Biotype gravis</strain>
    </source>
</reference>
<proteinExistence type="predicted"/>
<gene>
    <name evidence="1" type="ordered locus">DIP2222</name>
</gene>
<organism evidence="1 2">
    <name type="scientific">Corynebacterium diphtheriae (strain ATCC 700971 / NCTC 13129 / Biotype gravis)</name>
    <dbReference type="NCBI Taxonomy" id="257309"/>
    <lineage>
        <taxon>Bacteria</taxon>
        <taxon>Bacillati</taxon>
        <taxon>Actinomycetota</taxon>
        <taxon>Actinomycetes</taxon>
        <taxon>Mycobacteriales</taxon>
        <taxon>Corynebacteriaceae</taxon>
        <taxon>Corynebacterium</taxon>
    </lineage>
</organism>
<evidence type="ECO:0000313" key="2">
    <source>
        <dbReference type="Proteomes" id="UP000002198"/>
    </source>
</evidence>